<dbReference type="InterPro" id="IPR006342">
    <property type="entry name" value="FkbM_mtfrase"/>
</dbReference>
<dbReference type="Gene3D" id="3.40.50.150">
    <property type="entry name" value="Vaccinia Virus protein VP39"/>
    <property type="match status" value="1"/>
</dbReference>
<dbReference type="InterPro" id="IPR053188">
    <property type="entry name" value="FkbM_Methyltransferase"/>
</dbReference>
<evidence type="ECO:0000313" key="3">
    <source>
        <dbReference type="Proteomes" id="UP000256873"/>
    </source>
</evidence>
<dbReference type="Proteomes" id="UP000256873">
    <property type="component" value="Unassembled WGS sequence"/>
</dbReference>
<reference evidence="2 3" key="1">
    <citation type="submission" date="2017-10" db="EMBL/GenBank/DDBJ databases">
        <title>A large-scale comparative metagenomic study reveals the eutrophication-driven functional interactions in six Microcystis-epibionts communities.</title>
        <authorList>
            <person name="Li Q."/>
            <person name="Lin F."/>
        </authorList>
    </citation>
    <scope>NUCLEOTIDE SEQUENCE [LARGE SCALE GENOMIC DNA]</scope>
    <source>
        <strain evidence="2">TF09</strain>
    </source>
</reference>
<sequence length="252" mass="29234">MIKIKNENQLLRKTKSLCLKIFNALENNGNCEFDSNGEAKFISDFLATFKNKEPVIFDVGSNVGLYIQKVLEYAAIINRNPQIHAFEPTNSCYNVLRQKFLNHQNIKLNQFGVSDSETEATIYHDSKSSGLASLYQRNLKHYQIDFSNKETIKLRRLDSYIKEYNISHIDLLKVDIEGHELAAFRGLGDYLNTTFIDAIQFEYGGCNLDSHTSLMKIFDILINSGFKMYKVMPTYLERRDYQPQMENFQYAN</sequence>
<protein>
    <submittedName>
        <fullName evidence="2">FkbM family methyltransferase</fullName>
    </submittedName>
</protein>
<dbReference type="InterPro" id="IPR029063">
    <property type="entry name" value="SAM-dependent_MTases_sf"/>
</dbReference>
<evidence type="ECO:0000313" key="2">
    <source>
        <dbReference type="EMBL" id="REJ41331.1"/>
    </source>
</evidence>
<feature type="domain" description="Methyltransferase FkbM" evidence="1">
    <location>
        <begin position="58"/>
        <end position="227"/>
    </location>
</feature>
<dbReference type="SUPFAM" id="SSF53335">
    <property type="entry name" value="S-adenosyl-L-methionine-dependent methyltransferases"/>
    <property type="match status" value="1"/>
</dbReference>
<name>A0A3E0L1H9_9CHRO</name>
<accession>A0A3E0L1H9</accession>
<evidence type="ECO:0000259" key="1">
    <source>
        <dbReference type="Pfam" id="PF05050"/>
    </source>
</evidence>
<keyword evidence="2" id="KW-0808">Transferase</keyword>
<dbReference type="NCBIfam" id="TIGR01444">
    <property type="entry name" value="fkbM_fam"/>
    <property type="match status" value="1"/>
</dbReference>
<dbReference type="GO" id="GO:0008171">
    <property type="term" value="F:O-methyltransferase activity"/>
    <property type="evidence" value="ECO:0007669"/>
    <property type="project" value="TreeGrafter"/>
</dbReference>
<dbReference type="EMBL" id="QQWC01000004">
    <property type="protein sequence ID" value="REJ41331.1"/>
    <property type="molecule type" value="Genomic_DNA"/>
</dbReference>
<dbReference type="AlphaFoldDB" id="A0A3E0L1H9"/>
<keyword evidence="2" id="KW-0489">Methyltransferase</keyword>
<comment type="caution">
    <text evidence="2">The sequence shown here is derived from an EMBL/GenBank/DDBJ whole genome shotgun (WGS) entry which is preliminary data.</text>
</comment>
<dbReference type="Pfam" id="PF05050">
    <property type="entry name" value="Methyltransf_21"/>
    <property type="match status" value="1"/>
</dbReference>
<organism evidence="2 3">
    <name type="scientific">Microcystis flos-aquae TF09</name>
    <dbReference type="NCBI Taxonomy" id="2060473"/>
    <lineage>
        <taxon>Bacteria</taxon>
        <taxon>Bacillati</taxon>
        <taxon>Cyanobacteriota</taxon>
        <taxon>Cyanophyceae</taxon>
        <taxon>Oscillatoriophycideae</taxon>
        <taxon>Chroococcales</taxon>
        <taxon>Microcystaceae</taxon>
        <taxon>Microcystis</taxon>
    </lineage>
</organism>
<dbReference type="GO" id="GO:0032259">
    <property type="term" value="P:methylation"/>
    <property type="evidence" value="ECO:0007669"/>
    <property type="project" value="UniProtKB-KW"/>
</dbReference>
<dbReference type="PANTHER" id="PTHR36973:SF4">
    <property type="entry name" value="NODULATION PROTEIN"/>
    <property type="match status" value="1"/>
</dbReference>
<proteinExistence type="predicted"/>
<gene>
    <name evidence="2" type="ORF">DWQ54_17000</name>
</gene>
<dbReference type="PANTHER" id="PTHR36973">
    <property type="entry name" value="SLL1456 PROTEIN-RELATED"/>
    <property type="match status" value="1"/>
</dbReference>